<dbReference type="OrthoDB" id="21665at2"/>
<dbReference type="Proteomes" id="UP000075615">
    <property type="component" value="Unassembled WGS sequence"/>
</dbReference>
<dbReference type="RefSeq" id="WP_068414352.1">
    <property type="nucleotide sequence ID" value="NZ_LRDB01000012.1"/>
</dbReference>
<dbReference type="SUPFAM" id="SSF51197">
    <property type="entry name" value="Clavaminate synthase-like"/>
    <property type="match status" value="1"/>
</dbReference>
<feature type="domain" description="Aspartyl/asparaginy/proline hydroxylase" evidence="5">
    <location>
        <begin position="61"/>
        <end position="216"/>
    </location>
</feature>
<dbReference type="STRING" id="296218.AWN68_03700"/>
<keyword evidence="3" id="KW-0560">Oxidoreductase</keyword>
<dbReference type="PANTHER" id="PTHR46332:SF5">
    <property type="entry name" value="ASPARTATE BETA-HYDROXYLASE DOMAIN CONTAINING 2"/>
    <property type="match status" value="1"/>
</dbReference>
<evidence type="ECO:0000256" key="1">
    <source>
        <dbReference type="ARBA" id="ARBA00007730"/>
    </source>
</evidence>
<keyword evidence="4" id="KW-0812">Transmembrane</keyword>
<evidence type="ECO:0000256" key="4">
    <source>
        <dbReference type="SAM" id="Phobius"/>
    </source>
</evidence>
<dbReference type="InterPro" id="IPR007803">
    <property type="entry name" value="Asp/Arg/Pro-Hydrxlase"/>
</dbReference>
<evidence type="ECO:0000313" key="7">
    <source>
        <dbReference type="Proteomes" id="UP000075615"/>
    </source>
</evidence>
<evidence type="ECO:0000313" key="6">
    <source>
        <dbReference type="EMBL" id="KYG78746.1"/>
    </source>
</evidence>
<evidence type="ECO:0000256" key="3">
    <source>
        <dbReference type="ARBA" id="ARBA00023002"/>
    </source>
</evidence>
<dbReference type="PANTHER" id="PTHR46332">
    <property type="entry name" value="ASPARTATE BETA-HYDROXYLASE DOMAIN-CONTAINING PROTEIN 2"/>
    <property type="match status" value="1"/>
</dbReference>
<dbReference type="AlphaFoldDB" id="A0A150XJ57"/>
<evidence type="ECO:0000256" key="2">
    <source>
        <dbReference type="ARBA" id="ARBA00022964"/>
    </source>
</evidence>
<gene>
    <name evidence="6" type="ORF">AWN68_03700</name>
</gene>
<reference evidence="6 7" key="1">
    <citation type="submission" date="2016-01" db="EMBL/GenBank/DDBJ databases">
        <title>Genome sequencing of Roseivirga echinicomitans KMM 6058.</title>
        <authorList>
            <person name="Selvaratnam C."/>
            <person name="Thevarajoo S."/>
            <person name="Goh K.M."/>
            <person name="Ee R."/>
            <person name="Chan K.-G."/>
            <person name="Chong C.S."/>
        </authorList>
    </citation>
    <scope>NUCLEOTIDE SEQUENCE [LARGE SCALE GENOMIC DNA]</scope>
    <source>
        <strain evidence="6 7">KMM 6058</strain>
    </source>
</reference>
<proteinExistence type="inferred from homology"/>
<dbReference type="InterPro" id="IPR027443">
    <property type="entry name" value="IPNS-like_sf"/>
</dbReference>
<dbReference type="EMBL" id="LRDB01000012">
    <property type="protein sequence ID" value="KYG78746.1"/>
    <property type="molecule type" value="Genomic_DNA"/>
</dbReference>
<dbReference type="InterPro" id="IPR051821">
    <property type="entry name" value="Asp/Asn_beta-hydroxylase"/>
</dbReference>
<dbReference type="Pfam" id="PF05118">
    <property type="entry name" value="Asp_Arg_Hydrox"/>
    <property type="match status" value="1"/>
</dbReference>
<keyword evidence="7" id="KW-1185">Reference proteome</keyword>
<keyword evidence="2" id="KW-0223">Dioxygenase</keyword>
<accession>A0A150XJ57</accession>
<feature type="transmembrane region" description="Helical" evidence="4">
    <location>
        <begin position="6"/>
        <end position="37"/>
    </location>
</feature>
<comment type="caution">
    <text evidence="6">The sequence shown here is derived from an EMBL/GenBank/DDBJ whole genome shotgun (WGS) entry which is preliminary data.</text>
</comment>
<keyword evidence="4" id="KW-1133">Transmembrane helix</keyword>
<comment type="similarity">
    <text evidence="1">Belongs to the aspartyl/asparaginyl beta-hydroxylase family.</text>
</comment>
<keyword evidence="4" id="KW-0472">Membrane</keyword>
<dbReference type="GO" id="GO:0051213">
    <property type="term" value="F:dioxygenase activity"/>
    <property type="evidence" value="ECO:0007669"/>
    <property type="project" value="UniProtKB-KW"/>
</dbReference>
<protein>
    <recommendedName>
        <fullName evidence="5">Aspartyl/asparaginy/proline hydroxylase domain-containing protein</fullName>
    </recommendedName>
</protein>
<dbReference type="Gene3D" id="2.60.120.330">
    <property type="entry name" value="B-lactam Antibiotic, Isopenicillin N Synthase, Chain"/>
    <property type="match status" value="1"/>
</dbReference>
<name>A0A150XJ57_9BACT</name>
<organism evidence="6 7">
    <name type="scientific">Roseivirga echinicomitans</name>
    <dbReference type="NCBI Taxonomy" id="296218"/>
    <lineage>
        <taxon>Bacteria</taxon>
        <taxon>Pseudomonadati</taxon>
        <taxon>Bacteroidota</taxon>
        <taxon>Cytophagia</taxon>
        <taxon>Cytophagales</taxon>
        <taxon>Roseivirgaceae</taxon>
        <taxon>Roseivirga</taxon>
    </lineage>
</organism>
<sequence>MIVLQILGIVILAFIFLNVILYFVEPSLIAVTFSLVLRVFKKNPPIVDLDEFFPDHQILKDNWKVIQEELMEVLKNENNIPKFHEVDKIQRFVSDKDKAAWRVFMFKAYDNWQAANCEKAPKTAALLKQIPSITTAMFSIIGPRKHIPPHNGFYKGVWRYHLGLVIPKEGECYIIDGGQRYDWKEGEDVLFDDTFQHAVWNKTNETRVVLFCDVFRNDLPKIFQPINRWVYGLRERSNRLKNVLKNAEVQVDLDPEEIDKPLAKQA</sequence>
<evidence type="ECO:0000259" key="5">
    <source>
        <dbReference type="Pfam" id="PF05118"/>
    </source>
</evidence>